<gene>
    <name evidence="3" type="ORF">ISS97_06405</name>
</gene>
<dbReference type="RefSeq" id="WP_379987084.1">
    <property type="nucleotide sequence ID" value="NZ_JADIKD010000008.1"/>
</dbReference>
<feature type="region of interest" description="Disordered" evidence="1">
    <location>
        <begin position="344"/>
        <end position="364"/>
    </location>
</feature>
<accession>A0ABW8K1V1</accession>
<name>A0ABW8K1V1_9GAMM</name>
<evidence type="ECO:0000256" key="1">
    <source>
        <dbReference type="SAM" id="MobiDB-lite"/>
    </source>
</evidence>
<dbReference type="InterPro" id="IPR029058">
    <property type="entry name" value="AB_hydrolase_fold"/>
</dbReference>
<evidence type="ECO:0000313" key="3">
    <source>
        <dbReference type="EMBL" id="MFK2916887.1"/>
    </source>
</evidence>
<dbReference type="SUPFAM" id="SSF53474">
    <property type="entry name" value="alpha/beta-Hydrolases"/>
    <property type="match status" value="1"/>
</dbReference>
<feature type="compositionally biased region" description="Basic and acidic residues" evidence="1">
    <location>
        <begin position="346"/>
        <end position="364"/>
    </location>
</feature>
<proteinExistence type="predicted"/>
<dbReference type="Proteomes" id="UP001620408">
    <property type="component" value="Unassembled WGS sequence"/>
</dbReference>
<feature type="region of interest" description="Disordered" evidence="1">
    <location>
        <begin position="440"/>
        <end position="483"/>
    </location>
</feature>
<organism evidence="3 4">
    <name type="scientific">Dyella koreensis</name>
    <dbReference type="NCBI Taxonomy" id="311235"/>
    <lineage>
        <taxon>Bacteria</taxon>
        <taxon>Pseudomonadati</taxon>
        <taxon>Pseudomonadota</taxon>
        <taxon>Gammaproteobacteria</taxon>
        <taxon>Lysobacterales</taxon>
        <taxon>Rhodanobacteraceae</taxon>
        <taxon>Dyella</taxon>
    </lineage>
</organism>
<reference evidence="3 4" key="1">
    <citation type="submission" date="2020-10" db="EMBL/GenBank/DDBJ databases">
        <title>Phylogeny of dyella-like bacteria.</title>
        <authorList>
            <person name="Fu J."/>
        </authorList>
    </citation>
    <scope>NUCLEOTIDE SEQUENCE [LARGE SCALE GENOMIC DNA]</scope>
    <source>
        <strain evidence="3 4">BB4</strain>
    </source>
</reference>
<protein>
    <recommendedName>
        <fullName evidence="2">X-Tfes XVIPCD domain-containing protein</fullName>
    </recommendedName>
</protein>
<sequence length="483" mass="52299">MSINTTDNALLARDSYKDHSLNEVIELGGVKYKIFDHTNNPHTGYQATAYQRVDSGEVVIAHRGTEFDREPVHDGGVDAGMVLTGLNAQSPDAIAFTQRVIDEAKKQSAQAGYPYAVTVTGHSLGGTLAEITAAKFDLKGETFNAYGAAGLLYGIPEGGHQVIDHIRAGDLVSAASPHFGEVHTYAAPQDIETLTKAGYRDDSGPLSPRNPIKATDFSAHGIDNFVPDNKLLGHSIIGPEGEALYREHQGMIDRYRSDVRDIRTVLSAGWEVPLAVVHGVEAAGHAAAEKITEGAHAIEHAVQSVAHEVSEKFEAAGEAIRSAEHAVAERTSRIFNTLTHPGSWFDSKREGETTHLDHPSHPDHTLFTQARQAVQTLDAAHQRSSDTQSDNFAASLVVAARRQGLERIDHVVLSEDASRAYAVQGDLQSPFKRYADIPTQEGVNTPVDKSSAAWEQLAQQAQLAERRAQSQTQTEQQTPQPGR</sequence>
<dbReference type="Pfam" id="PF26363">
    <property type="entry name" value="Phospholipase-like"/>
    <property type="match status" value="1"/>
</dbReference>
<comment type="caution">
    <text evidence="3">The sequence shown here is derived from an EMBL/GenBank/DDBJ whole genome shotgun (WGS) entry which is preliminary data.</text>
</comment>
<dbReference type="Gene3D" id="3.40.50.1820">
    <property type="entry name" value="alpha/beta hydrolase"/>
    <property type="match status" value="1"/>
</dbReference>
<keyword evidence="4" id="KW-1185">Reference proteome</keyword>
<feature type="domain" description="X-Tfes XVIPCD" evidence="2">
    <location>
        <begin position="357"/>
        <end position="456"/>
    </location>
</feature>
<evidence type="ECO:0000259" key="2">
    <source>
        <dbReference type="Pfam" id="PF20410"/>
    </source>
</evidence>
<dbReference type="EMBL" id="JADIKD010000008">
    <property type="protein sequence ID" value="MFK2916887.1"/>
    <property type="molecule type" value="Genomic_DNA"/>
</dbReference>
<dbReference type="Pfam" id="PF20410">
    <property type="entry name" value="X-Tfes_XVIPCD"/>
    <property type="match status" value="1"/>
</dbReference>
<feature type="compositionally biased region" description="Low complexity" evidence="1">
    <location>
        <begin position="451"/>
        <end position="483"/>
    </location>
</feature>
<dbReference type="InterPro" id="IPR046519">
    <property type="entry name" value="X-Tfes_XVIPCD"/>
</dbReference>
<evidence type="ECO:0000313" key="4">
    <source>
        <dbReference type="Proteomes" id="UP001620408"/>
    </source>
</evidence>